<feature type="repeat" description="WD" evidence="3">
    <location>
        <begin position="292"/>
        <end position="326"/>
    </location>
</feature>
<evidence type="ECO:0000256" key="1">
    <source>
        <dbReference type="ARBA" id="ARBA00022574"/>
    </source>
</evidence>
<dbReference type="GO" id="GO:0005680">
    <property type="term" value="C:anaphase-promoting complex"/>
    <property type="evidence" value="ECO:0007669"/>
    <property type="project" value="TreeGrafter"/>
</dbReference>
<dbReference type="Proteomes" id="UP000673691">
    <property type="component" value="Unassembled WGS sequence"/>
</dbReference>
<feature type="region of interest" description="Disordered" evidence="4">
    <location>
        <begin position="353"/>
        <end position="387"/>
    </location>
</feature>
<dbReference type="PROSITE" id="PS50294">
    <property type="entry name" value="WD_REPEATS_REGION"/>
    <property type="match status" value="2"/>
</dbReference>
<reference evidence="5 6" key="1">
    <citation type="journal article" name="Sci. Rep.">
        <title>Genome-scale phylogenetic analyses confirm Olpidium as the closest living zoosporic fungus to the non-flagellated, terrestrial fungi.</title>
        <authorList>
            <person name="Chang Y."/>
            <person name="Rochon D."/>
            <person name="Sekimoto S."/>
            <person name="Wang Y."/>
            <person name="Chovatia M."/>
            <person name="Sandor L."/>
            <person name="Salamov A."/>
            <person name="Grigoriev I.V."/>
            <person name="Stajich J.E."/>
            <person name="Spatafora J.W."/>
        </authorList>
    </citation>
    <scope>NUCLEOTIDE SEQUENCE [LARGE SCALE GENOMIC DNA]</scope>
    <source>
        <strain evidence="5">S191</strain>
    </source>
</reference>
<dbReference type="PANTHER" id="PTHR19918">
    <property type="entry name" value="CELL DIVISION CYCLE 20 CDC20 FIZZY -RELATED"/>
    <property type="match status" value="1"/>
</dbReference>
<organism evidence="5 6">
    <name type="scientific">Olpidium bornovanus</name>
    <dbReference type="NCBI Taxonomy" id="278681"/>
    <lineage>
        <taxon>Eukaryota</taxon>
        <taxon>Fungi</taxon>
        <taxon>Fungi incertae sedis</taxon>
        <taxon>Olpidiomycota</taxon>
        <taxon>Olpidiomycotina</taxon>
        <taxon>Olpidiomycetes</taxon>
        <taxon>Olpidiales</taxon>
        <taxon>Olpidiaceae</taxon>
        <taxon>Olpidium</taxon>
    </lineage>
</organism>
<dbReference type="InterPro" id="IPR015943">
    <property type="entry name" value="WD40/YVTN_repeat-like_dom_sf"/>
</dbReference>
<feature type="region of interest" description="Disordered" evidence="4">
    <location>
        <begin position="256"/>
        <end position="290"/>
    </location>
</feature>
<dbReference type="PROSITE" id="PS50082">
    <property type="entry name" value="WD_REPEATS_2"/>
    <property type="match status" value="2"/>
</dbReference>
<dbReference type="SUPFAM" id="SSF50978">
    <property type="entry name" value="WD40 repeat-like"/>
    <property type="match status" value="1"/>
</dbReference>
<dbReference type="EMBL" id="JAEFCI010003469">
    <property type="protein sequence ID" value="KAG5461555.1"/>
    <property type="molecule type" value="Genomic_DNA"/>
</dbReference>
<evidence type="ECO:0000313" key="5">
    <source>
        <dbReference type="EMBL" id="KAG5461555.1"/>
    </source>
</evidence>
<keyword evidence="2" id="KW-0677">Repeat</keyword>
<dbReference type="OrthoDB" id="10263272at2759"/>
<feature type="compositionally biased region" description="Low complexity" evidence="4">
    <location>
        <begin position="364"/>
        <end position="373"/>
    </location>
</feature>
<dbReference type="InterPro" id="IPR001680">
    <property type="entry name" value="WD40_rpt"/>
</dbReference>
<comment type="caution">
    <text evidence="5">The sequence shown here is derived from an EMBL/GenBank/DDBJ whole genome shotgun (WGS) entry which is preliminary data.</text>
</comment>
<feature type="non-terminal residue" evidence="5">
    <location>
        <position position="387"/>
    </location>
</feature>
<sequence length="387" mass="40450">MGLIGFVIPVESMGLTASLGSAPQLASDFYLNLLDWSSRNILAVALFREVYLWNGSTGTVSLFSSQYAAVSSISFSPDGLYLAIATEAGSIQVWLLSEADVEAAPKPPEKPEVSDEGAATDLEDLFSAPDPAGSTASLLPSDGSHRSPSESPSKEGRKRSRRRRRRRSLVFRTDYASRVAVMAWTTVIFDHPCAAGLGCGGKKRVTYDLVAGTRDGFLIYSPGFPSLSAPMPRRPSSSRLPAAGTVVVAAPCSTCGSAADAPRPGGSPSDPSRRRRPSSPLSKFQPTGYLLSSPHTAEVCGLRFSAEGKQFATGGNDNAVCVWETRVLAATVRKFTASRMADVAAAAMLASTTAAAAGEEEETAPSPAALEETGPTPAGAGEEDALL</sequence>
<dbReference type="AlphaFoldDB" id="A0A8H8DKD1"/>
<dbReference type="InterPro" id="IPR036322">
    <property type="entry name" value="WD40_repeat_dom_sf"/>
</dbReference>
<feature type="repeat" description="WD" evidence="3">
    <location>
        <begin position="63"/>
        <end position="104"/>
    </location>
</feature>
<keyword evidence="1 3" id="KW-0853">WD repeat</keyword>
<name>A0A8H8DKD1_9FUNG</name>
<gene>
    <name evidence="5" type="ORF">BJ554DRAFT_6230</name>
</gene>
<feature type="compositionally biased region" description="Basic residues" evidence="4">
    <location>
        <begin position="156"/>
        <end position="165"/>
    </location>
</feature>
<dbReference type="InterPro" id="IPR033010">
    <property type="entry name" value="Cdc20/Fizzy"/>
</dbReference>
<keyword evidence="6" id="KW-1185">Reference proteome</keyword>
<dbReference type="GO" id="GO:1905786">
    <property type="term" value="P:positive regulation of anaphase-promoting complex-dependent catabolic process"/>
    <property type="evidence" value="ECO:0007669"/>
    <property type="project" value="TreeGrafter"/>
</dbReference>
<dbReference type="Pfam" id="PF00400">
    <property type="entry name" value="WD40"/>
    <property type="match status" value="2"/>
</dbReference>
<dbReference type="GO" id="GO:0010997">
    <property type="term" value="F:anaphase-promoting complex binding"/>
    <property type="evidence" value="ECO:0007669"/>
    <property type="project" value="InterPro"/>
</dbReference>
<proteinExistence type="predicted"/>
<dbReference type="Gene3D" id="2.130.10.10">
    <property type="entry name" value="YVTN repeat-like/Quinoprotein amine dehydrogenase"/>
    <property type="match status" value="2"/>
</dbReference>
<feature type="compositionally biased region" description="Basic and acidic residues" evidence="4">
    <location>
        <begin position="143"/>
        <end position="155"/>
    </location>
</feature>
<accession>A0A8H8DKD1</accession>
<evidence type="ECO:0000313" key="6">
    <source>
        <dbReference type="Proteomes" id="UP000673691"/>
    </source>
</evidence>
<protein>
    <submittedName>
        <fullName evidence="5">Uncharacterized protein</fullName>
    </submittedName>
</protein>
<feature type="region of interest" description="Disordered" evidence="4">
    <location>
        <begin position="136"/>
        <end position="165"/>
    </location>
</feature>
<dbReference type="GO" id="GO:1990757">
    <property type="term" value="F:ubiquitin ligase activator activity"/>
    <property type="evidence" value="ECO:0007669"/>
    <property type="project" value="TreeGrafter"/>
</dbReference>
<evidence type="ECO:0000256" key="2">
    <source>
        <dbReference type="ARBA" id="ARBA00022737"/>
    </source>
</evidence>
<dbReference type="GO" id="GO:0031145">
    <property type="term" value="P:anaphase-promoting complex-dependent catabolic process"/>
    <property type="evidence" value="ECO:0007669"/>
    <property type="project" value="TreeGrafter"/>
</dbReference>
<dbReference type="SMART" id="SM00320">
    <property type="entry name" value="WD40"/>
    <property type="match status" value="2"/>
</dbReference>
<evidence type="ECO:0000256" key="3">
    <source>
        <dbReference type="PROSITE-ProRule" id="PRU00221"/>
    </source>
</evidence>
<evidence type="ECO:0000256" key="4">
    <source>
        <dbReference type="SAM" id="MobiDB-lite"/>
    </source>
</evidence>